<dbReference type="STRING" id="307972.A0A2G8LJ20"/>
<dbReference type="GO" id="GO:0042277">
    <property type="term" value="F:peptide binding"/>
    <property type="evidence" value="ECO:0007669"/>
    <property type="project" value="TreeGrafter"/>
</dbReference>
<dbReference type="InterPro" id="IPR050344">
    <property type="entry name" value="Peptidase_M1_aminopeptidases"/>
</dbReference>
<sequence>MDSSFKVVSPSDVEVKSPIMSEHLGAAYFGLSKNLKDGSIYQLNISFTYNRTEGLSGFYFSKYQEDNVTKVIGSTQMEPIDARRAFPCFDEPQLRANFTLKIVHDASNDVVLFNTPKRKTEQFGDASGKRLLTTFETTLSMSTYLVAFVICEFSNITTTTSSGTQVSVFSRREEGIKCS</sequence>
<dbReference type="GO" id="GO:0005615">
    <property type="term" value="C:extracellular space"/>
    <property type="evidence" value="ECO:0007669"/>
    <property type="project" value="TreeGrafter"/>
</dbReference>
<dbReference type="AlphaFoldDB" id="A0A2G8LJ20"/>
<comment type="caution">
    <text evidence="2">The sequence shown here is derived from an EMBL/GenBank/DDBJ whole genome shotgun (WGS) entry which is preliminary data.</text>
</comment>
<keyword evidence="2" id="KW-0031">Aminopeptidase</keyword>
<dbReference type="InterPro" id="IPR045357">
    <property type="entry name" value="Aminopeptidase_N-like_N"/>
</dbReference>
<evidence type="ECO:0000259" key="1">
    <source>
        <dbReference type="Pfam" id="PF17900"/>
    </source>
</evidence>
<dbReference type="PRINTS" id="PR00756">
    <property type="entry name" value="ALADIPTASE"/>
</dbReference>
<dbReference type="Pfam" id="PF17900">
    <property type="entry name" value="Peptidase_M1_N"/>
    <property type="match status" value="1"/>
</dbReference>
<dbReference type="InterPro" id="IPR042097">
    <property type="entry name" value="Aminopeptidase_N-like_N_sf"/>
</dbReference>
<name>A0A2G8LJ20_STIJA</name>
<dbReference type="GO" id="GO:0043171">
    <property type="term" value="P:peptide catabolic process"/>
    <property type="evidence" value="ECO:0007669"/>
    <property type="project" value="TreeGrafter"/>
</dbReference>
<evidence type="ECO:0000313" key="2">
    <source>
        <dbReference type="EMBL" id="PIK60212.1"/>
    </source>
</evidence>
<dbReference type="SUPFAM" id="SSF63737">
    <property type="entry name" value="Leukotriene A4 hydrolase N-terminal domain"/>
    <property type="match status" value="1"/>
</dbReference>
<dbReference type="GO" id="GO:0070006">
    <property type="term" value="F:metalloaminopeptidase activity"/>
    <property type="evidence" value="ECO:0007669"/>
    <property type="project" value="TreeGrafter"/>
</dbReference>
<reference evidence="2 3" key="1">
    <citation type="journal article" date="2017" name="PLoS Biol.">
        <title>The sea cucumber genome provides insights into morphological evolution and visceral regeneration.</title>
        <authorList>
            <person name="Zhang X."/>
            <person name="Sun L."/>
            <person name="Yuan J."/>
            <person name="Sun Y."/>
            <person name="Gao Y."/>
            <person name="Zhang L."/>
            <person name="Li S."/>
            <person name="Dai H."/>
            <person name="Hamel J.F."/>
            <person name="Liu C."/>
            <person name="Yu Y."/>
            <person name="Liu S."/>
            <person name="Lin W."/>
            <person name="Guo K."/>
            <person name="Jin S."/>
            <person name="Xu P."/>
            <person name="Storey K.B."/>
            <person name="Huan P."/>
            <person name="Zhang T."/>
            <person name="Zhou Y."/>
            <person name="Zhang J."/>
            <person name="Lin C."/>
            <person name="Li X."/>
            <person name="Xing L."/>
            <person name="Huo D."/>
            <person name="Sun M."/>
            <person name="Wang L."/>
            <person name="Mercier A."/>
            <person name="Li F."/>
            <person name="Yang H."/>
            <person name="Xiang J."/>
        </authorList>
    </citation>
    <scope>NUCLEOTIDE SEQUENCE [LARGE SCALE GENOMIC DNA]</scope>
    <source>
        <strain evidence="2">Shaxun</strain>
        <tissue evidence="2">Muscle</tissue>
    </source>
</reference>
<organism evidence="2 3">
    <name type="scientific">Stichopus japonicus</name>
    <name type="common">Sea cucumber</name>
    <dbReference type="NCBI Taxonomy" id="307972"/>
    <lineage>
        <taxon>Eukaryota</taxon>
        <taxon>Metazoa</taxon>
        <taxon>Echinodermata</taxon>
        <taxon>Eleutherozoa</taxon>
        <taxon>Echinozoa</taxon>
        <taxon>Holothuroidea</taxon>
        <taxon>Aspidochirotacea</taxon>
        <taxon>Aspidochirotida</taxon>
        <taxon>Stichopodidae</taxon>
        <taxon>Apostichopus</taxon>
    </lineage>
</organism>
<proteinExistence type="predicted"/>
<dbReference type="GO" id="GO:0006508">
    <property type="term" value="P:proteolysis"/>
    <property type="evidence" value="ECO:0007669"/>
    <property type="project" value="InterPro"/>
</dbReference>
<evidence type="ECO:0000313" key="3">
    <source>
        <dbReference type="Proteomes" id="UP000230750"/>
    </source>
</evidence>
<accession>A0A2G8LJ20</accession>
<keyword evidence="2" id="KW-0378">Hydrolase</keyword>
<dbReference type="InterPro" id="IPR001930">
    <property type="entry name" value="Peptidase_M1"/>
</dbReference>
<protein>
    <submittedName>
        <fullName evidence="2">Putative aminopeptidase N-like</fullName>
    </submittedName>
</protein>
<keyword evidence="3" id="KW-1185">Reference proteome</keyword>
<dbReference type="GO" id="GO:0005737">
    <property type="term" value="C:cytoplasm"/>
    <property type="evidence" value="ECO:0007669"/>
    <property type="project" value="TreeGrafter"/>
</dbReference>
<dbReference type="OrthoDB" id="10031169at2759"/>
<dbReference type="GO" id="GO:0016020">
    <property type="term" value="C:membrane"/>
    <property type="evidence" value="ECO:0007669"/>
    <property type="project" value="TreeGrafter"/>
</dbReference>
<dbReference type="Proteomes" id="UP000230750">
    <property type="component" value="Unassembled WGS sequence"/>
</dbReference>
<dbReference type="PANTHER" id="PTHR11533:SF299">
    <property type="entry name" value="AMINOPEPTIDASE"/>
    <property type="match status" value="1"/>
</dbReference>
<gene>
    <name evidence="2" type="ORF">BSL78_02839</name>
</gene>
<dbReference type="PANTHER" id="PTHR11533">
    <property type="entry name" value="PROTEASE M1 ZINC METALLOPROTEASE"/>
    <property type="match status" value="1"/>
</dbReference>
<dbReference type="GO" id="GO:0008270">
    <property type="term" value="F:zinc ion binding"/>
    <property type="evidence" value="ECO:0007669"/>
    <property type="project" value="TreeGrafter"/>
</dbReference>
<keyword evidence="2" id="KW-0645">Protease</keyword>
<feature type="domain" description="Aminopeptidase N-like N-terminal" evidence="1">
    <location>
        <begin position="30"/>
        <end position="145"/>
    </location>
</feature>
<dbReference type="EMBL" id="MRZV01000063">
    <property type="protein sequence ID" value="PIK60212.1"/>
    <property type="molecule type" value="Genomic_DNA"/>
</dbReference>
<dbReference type="Gene3D" id="2.60.40.1730">
    <property type="entry name" value="tricorn interacting facor f3 domain"/>
    <property type="match status" value="1"/>
</dbReference>